<name>A0AAW1NWR9_9CHLO</name>
<feature type="region of interest" description="Disordered" evidence="1">
    <location>
        <begin position="1"/>
        <end position="148"/>
    </location>
</feature>
<organism evidence="2 3">
    <name type="scientific">Symbiochloris irregularis</name>
    <dbReference type="NCBI Taxonomy" id="706552"/>
    <lineage>
        <taxon>Eukaryota</taxon>
        <taxon>Viridiplantae</taxon>
        <taxon>Chlorophyta</taxon>
        <taxon>core chlorophytes</taxon>
        <taxon>Trebouxiophyceae</taxon>
        <taxon>Trebouxiales</taxon>
        <taxon>Trebouxiaceae</taxon>
        <taxon>Symbiochloris</taxon>
    </lineage>
</organism>
<evidence type="ECO:0000256" key="1">
    <source>
        <dbReference type="SAM" id="MobiDB-lite"/>
    </source>
</evidence>
<keyword evidence="3" id="KW-1185">Reference proteome</keyword>
<reference evidence="2 3" key="1">
    <citation type="journal article" date="2024" name="Nat. Commun.">
        <title>Phylogenomics reveals the evolutionary origins of lichenization in chlorophyte algae.</title>
        <authorList>
            <person name="Puginier C."/>
            <person name="Libourel C."/>
            <person name="Otte J."/>
            <person name="Skaloud P."/>
            <person name="Haon M."/>
            <person name="Grisel S."/>
            <person name="Petersen M."/>
            <person name="Berrin J.G."/>
            <person name="Delaux P.M."/>
            <person name="Dal Grande F."/>
            <person name="Keller J."/>
        </authorList>
    </citation>
    <scope>NUCLEOTIDE SEQUENCE [LARGE SCALE GENOMIC DNA]</scope>
    <source>
        <strain evidence="2 3">SAG 2036</strain>
    </source>
</reference>
<evidence type="ECO:0000313" key="2">
    <source>
        <dbReference type="EMBL" id="KAK9797452.1"/>
    </source>
</evidence>
<accession>A0AAW1NWR9</accession>
<dbReference type="EMBL" id="JALJOQ010000106">
    <property type="protein sequence ID" value="KAK9797452.1"/>
    <property type="molecule type" value="Genomic_DNA"/>
</dbReference>
<feature type="compositionally biased region" description="Low complexity" evidence="1">
    <location>
        <begin position="134"/>
        <end position="146"/>
    </location>
</feature>
<feature type="compositionally biased region" description="Basic and acidic residues" evidence="1">
    <location>
        <begin position="7"/>
        <end position="40"/>
    </location>
</feature>
<dbReference type="Proteomes" id="UP001465755">
    <property type="component" value="Unassembled WGS sequence"/>
</dbReference>
<dbReference type="AlphaFoldDB" id="A0AAW1NWR9"/>
<feature type="compositionally biased region" description="Low complexity" evidence="1">
    <location>
        <begin position="41"/>
        <end position="65"/>
    </location>
</feature>
<feature type="compositionally biased region" description="Polar residues" evidence="1">
    <location>
        <begin position="104"/>
        <end position="117"/>
    </location>
</feature>
<proteinExistence type="predicted"/>
<comment type="caution">
    <text evidence="2">The sequence shown here is derived from an EMBL/GenBank/DDBJ whole genome shotgun (WGS) entry which is preliminary data.</text>
</comment>
<protein>
    <submittedName>
        <fullName evidence="2">Uncharacterized protein</fullName>
    </submittedName>
</protein>
<evidence type="ECO:0000313" key="3">
    <source>
        <dbReference type="Proteomes" id="UP001465755"/>
    </source>
</evidence>
<sequence>MTTLLAPKDKPDKKKSLKKQWKEWAKGLNSPRKDGVEKSKFSNFFRSSSSGGSALSSPRGSATSTPGGGSSPHKDQIKAVSMLSRDTRPDSRAEQASAYPADALSTTTPSAATQYAHTTPKKLATAPELPMEQSPGSPRSYGSSGRAMGAAGYYISDHAKLKREEKKPEPKRFLWI</sequence>
<gene>
    <name evidence="2" type="ORF">WJX73_009371</name>
</gene>
<feature type="region of interest" description="Disordered" evidence="1">
    <location>
        <begin position="157"/>
        <end position="176"/>
    </location>
</feature>